<evidence type="ECO:0000256" key="1">
    <source>
        <dbReference type="SAM" id="MobiDB-lite"/>
    </source>
</evidence>
<proteinExistence type="predicted"/>
<feature type="region of interest" description="Disordered" evidence="1">
    <location>
        <begin position="1"/>
        <end position="28"/>
    </location>
</feature>
<feature type="compositionally biased region" description="Basic and acidic residues" evidence="1">
    <location>
        <begin position="17"/>
        <end position="28"/>
    </location>
</feature>
<sequence length="87" mass="9726">MTCGNQHELTRQKNMKMRSDWGKGRRRDDRLSAAACKRRAPSCLPHGLRLSGLEKSPACGGVQDGREEGDLSFVWSQEFSSIAIKSF</sequence>
<organism evidence="2">
    <name type="scientific">Ursus maritimus</name>
    <name type="common">Polar bear</name>
    <name type="synonym">Thalarctos maritimus</name>
    <dbReference type="NCBI Taxonomy" id="29073"/>
    <lineage>
        <taxon>Eukaryota</taxon>
        <taxon>Metazoa</taxon>
        <taxon>Chordata</taxon>
        <taxon>Craniata</taxon>
        <taxon>Vertebrata</taxon>
        <taxon>Euteleostomi</taxon>
        <taxon>Mammalia</taxon>
        <taxon>Eutheria</taxon>
        <taxon>Laurasiatheria</taxon>
        <taxon>Carnivora</taxon>
        <taxon>Caniformia</taxon>
        <taxon>Ursidae</taxon>
        <taxon>Ursus</taxon>
    </lineage>
</organism>
<dbReference type="OMA" id="CGNQHEL"/>
<reference evidence="2" key="1">
    <citation type="submission" date="2019-03" db="UniProtKB">
        <authorList>
            <consortium name="Ensembl"/>
        </authorList>
    </citation>
    <scope>IDENTIFICATION</scope>
</reference>
<name>A0A452TGF1_URSMA</name>
<dbReference type="Ensembl" id="ENSUMAT00000008622.1">
    <property type="protein sequence ID" value="ENSUMAP00000007183.1"/>
    <property type="gene ID" value="ENSUMAG00000005578.1"/>
</dbReference>
<accession>A0A452TGF1</accession>
<dbReference type="AlphaFoldDB" id="A0A452TGF1"/>
<protein>
    <submittedName>
        <fullName evidence="2">Uncharacterized protein</fullName>
    </submittedName>
</protein>
<evidence type="ECO:0000313" key="2">
    <source>
        <dbReference type="Ensembl" id="ENSUMAP00000007183"/>
    </source>
</evidence>
<dbReference type="GeneTree" id="ENSGT01140000286707"/>